<evidence type="ECO:0000256" key="8">
    <source>
        <dbReference type="ARBA" id="ARBA00072274"/>
    </source>
</evidence>
<evidence type="ECO:0000256" key="3">
    <source>
        <dbReference type="ARBA" id="ARBA00011738"/>
    </source>
</evidence>
<dbReference type="InterPro" id="IPR013805">
    <property type="entry name" value="GrpE_CC"/>
</dbReference>
<comment type="subcellular location">
    <subcellularLocation>
        <location evidence="1 10">Cytoplasm</location>
    </subcellularLocation>
</comment>
<dbReference type="SUPFAM" id="SSF51064">
    <property type="entry name" value="Head domain of nucleotide exchange factor GrpE"/>
    <property type="match status" value="1"/>
</dbReference>
<keyword evidence="5 10" id="KW-0346">Stress response</keyword>
<keyword evidence="6 10" id="KW-0143">Chaperone</keyword>
<dbReference type="NCBIfam" id="NF010748">
    <property type="entry name" value="PRK14150.1"/>
    <property type="match status" value="1"/>
</dbReference>
<comment type="caution">
    <text evidence="14">The sequence shown here is derived from an EMBL/GenBank/DDBJ whole genome shotgun (WGS) entry which is preliminary data.</text>
</comment>
<dbReference type="SUPFAM" id="SSF58014">
    <property type="entry name" value="Coiled-coil domain of nucleotide exchange factor GrpE"/>
    <property type="match status" value="1"/>
</dbReference>
<dbReference type="CDD" id="cd00446">
    <property type="entry name" value="GrpE"/>
    <property type="match status" value="1"/>
</dbReference>
<dbReference type="InterPro" id="IPR000740">
    <property type="entry name" value="GrpE"/>
</dbReference>
<dbReference type="GO" id="GO:0042803">
    <property type="term" value="F:protein homodimerization activity"/>
    <property type="evidence" value="ECO:0007669"/>
    <property type="project" value="InterPro"/>
</dbReference>
<organism evidence="14 15">
    <name type="scientific">Candidatus Propionivibrio dominans</name>
    <dbReference type="NCBI Taxonomy" id="2954373"/>
    <lineage>
        <taxon>Bacteria</taxon>
        <taxon>Pseudomonadati</taxon>
        <taxon>Pseudomonadota</taxon>
        <taxon>Betaproteobacteria</taxon>
        <taxon>Rhodocyclales</taxon>
        <taxon>Rhodocyclaceae</taxon>
        <taxon>Propionivibrio</taxon>
    </lineage>
</organism>
<comment type="similarity">
    <text evidence="2 10 12">Belongs to the GrpE family.</text>
</comment>
<dbReference type="PRINTS" id="PR00773">
    <property type="entry name" value="GRPEPROTEIN"/>
</dbReference>
<evidence type="ECO:0000256" key="5">
    <source>
        <dbReference type="ARBA" id="ARBA00023016"/>
    </source>
</evidence>
<comment type="function">
    <text evidence="7 10 11">Participates actively in the response to hyperosmotic and heat shock by preventing the aggregation of stress-denatured proteins, in association with DnaK and GrpE. It is the nucleotide exchange factor for DnaK and may function as a thermosensor. Unfolded proteins bind initially to DnaJ; upon interaction with the DnaJ-bound protein, DnaK hydrolyzes its bound ATP, resulting in the formation of a stable complex. GrpE releases ADP from DnaK; ATP binding to DnaK triggers the release of the substrate protein, thus completing the reaction cycle. Several rounds of ATP-dependent interactions between DnaJ, DnaK and GrpE are required for fully efficient folding.</text>
</comment>
<sequence>MQAPDNADEASTESTAAGTENTAEDSPSLEELLRLAELKAEEHHDAWLRAKAETENVRRRAQEDIAKAAKFAIERFARELLAVKDSLEAALTAEAPSVDSMKAGAELTLKQLVAAFEKSSLSEIDPLGEKFDPHFHQAISMVEANQEPNTVVSVLQKGYLIADRVLRPALVIVSKAKA</sequence>
<evidence type="ECO:0000256" key="13">
    <source>
        <dbReference type="SAM" id="MobiDB-lite"/>
    </source>
</evidence>
<dbReference type="NCBIfam" id="NF010738">
    <property type="entry name" value="PRK14140.1"/>
    <property type="match status" value="1"/>
</dbReference>
<evidence type="ECO:0000256" key="9">
    <source>
        <dbReference type="ARBA" id="ARBA00076414"/>
    </source>
</evidence>
<evidence type="ECO:0000256" key="2">
    <source>
        <dbReference type="ARBA" id="ARBA00009054"/>
    </source>
</evidence>
<name>A0A9D7F9A5_9RHOO</name>
<gene>
    <name evidence="10 14" type="primary">grpE</name>
    <name evidence="14" type="ORF">IPJ48_15790</name>
</gene>
<protein>
    <recommendedName>
        <fullName evidence="8 10">Protein GrpE</fullName>
    </recommendedName>
    <alternativeName>
        <fullName evidence="9 10">HSP-70 cofactor</fullName>
    </alternativeName>
</protein>
<accession>A0A9D7F9A5</accession>
<comment type="subunit">
    <text evidence="3 10">Homodimer.</text>
</comment>
<dbReference type="GO" id="GO:0000774">
    <property type="term" value="F:adenyl-nucleotide exchange factor activity"/>
    <property type="evidence" value="ECO:0007669"/>
    <property type="project" value="InterPro"/>
</dbReference>
<evidence type="ECO:0000256" key="6">
    <source>
        <dbReference type="ARBA" id="ARBA00023186"/>
    </source>
</evidence>
<dbReference type="AlphaFoldDB" id="A0A9D7F9A5"/>
<feature type="region of interest" description="Disordered" evidence="13">
    <location>
        <begin position="1"/>
        <end position="29"/>
    </location>
</feature>
<evidence type="ECO:0000256" key="1">
    <source>
        <dbReference type="ARBA" id="ARBA00004496"/>
    </source>
</evidence>
<feature type="compositionally biased region" description="Polar residues" evidence="13">
    <location>
        <begin position="12"/>
        <end position="25"/>
    </location>
</feature>
<dbReference type="GO" id="GO:0005829">
    <property type="term" value="C:cytosol"/>
    <property type="evidence" value="ECO:0007669"/>
    <property type="project" value="TreeGrafter"/>
</dbReference>
<keyword evidence="4 10" id="KW-0963">Cytoplasm</keyword>
<evidence type="ECO:0000256" key="10">
    <source>
        <dbReference type="HAMAP-Rule" id="MF_01151"/>
    </source>
</evidence>
<dbReference type="Gene3D" id="2.30.22.10">
    <property type="entry name" value="Head domain of nucleotide exchange factor GrpE"/>
    <property type="match status" value="1"/>
</dbReference>
<evidence type="ECO:0000256" key="4">
    <source>
        <dbReference type="ARBA" id="ARBA00022490"/>
    </source>
</evidence>
<dbReference type="GO" id="GO:0051087">
    <property type="term" value="F:protein-folding chaperone binding"/>
    <property type="evidence" value="ECO:0007669"/>
    <property type="project" value="InterPro"/>
</dbReference>
<dbReference type="InterPro" id="IPR009012">
    <property type="entry name" value="GrpE_head"/>
</dbReference>
<dbReference type="PANTHER" id="PTHR21237:SF23">
    <property type="entry name" value="GRPE PROTEIN HOMOLOG, MITOCHONDRIAL"/>
    <property type="match status" value="1"/>
</dbReference>
<dbReference type="PANTHER" id="PTHR21237">
    <property type="entry name" value="GRPE PROTEIN"/>
    <property type="match status" value="1"/>
</dbReference>
<dbReference type="PROSITE" id="PS01071">
    <property type="entry name" value="GRPE"/>
    <property type="match status" value="1"/>
</dbReference>
<dbReference type="Gene3D" id="3.90.20.20">
    <property type="match status" value="1"/>
</dbReference>
<dbReference type="EMBL" id="JADJNC010000030">
    <property type="protein sequence ID" value="MBK7424417.1"/>
    <property type="molecule type" value="Genomic_DNA"/>
</dbReference>
<evidence type="ECO:0000256" key="7">
    <source>
        <dbReference type="ARBA" id="ARBA00053401"/>
    </source>
</evidence>
<evidence type="ECO:0000256" key="11">
    <source>
        <dbReference type="RuleBase" id="RU000639"/>
    </source>
</evidence>
<dbReference type="HAMAP" id="MF_01151">
    <property type="entry name" value="GrpE"/>
    <property type="match status" value="1"/>
</dbReference>
<dbReference type="FunFam" id="2.30.22.10:FF:000001">
    <property type="entry name" value="Protein GrpE"/>
    <property type="match status" value="1"/>
</dbReference>
<evidence type="ECO:0000313" key="15">
    <source>
        <dbReference type="Proteomes" id="UP000886602"/>
    </source>
</evidence>
<proteinExistence type="inferred from homology"/>
<dbReference type="NCBIfam" id="NF010737">
    <property type="entry name" value="PRK14139.1"/>
    <property type="match status" value="1"/>
</dbReference>
<dbReference type="Pfam" id="PF01025">
    <property type="entry name" value="GrpE"/>
    <property type="match status" value="1"/>
</dbReference>
<feature type="compositionally biased region" description="Acidic residues" evidence="13">
    <location>
        <begin position="1"/>
        <end position="11"/>
    </location>
</feature>
<evidence type="ECO:0000313" key="14">
    <source>
        <dbReference type="EMBL" id="MBK7424417.1"/>
    </source>
</evidence>
<dbReference type="Proteomes" id="UP000886602">
    <property type="component" value="Unassembled WGS sequence"/>
</dbReference>
<dbReference type="GO" id="GO:0051082">
    <property type="term" value="F:unfolded protein binding"/>
    <property type="evidence" value="ECO:0007669"/>
    <property type="project" value="TreeGrafter"/>
</dbReference>
<dbReference type="GO" id="GO:0006457">
    <property type="term" value="P:protein folding"/>
    <property type="evidence" value="ECO:0007669"/>
    <property type="project" value="InterPro"/>
</dbReference>
<evidence type="ECO:0000256" key="12">
    <source>
        <dbReference type="RuleBase" id="RU004478"/>
    </source>
</evidence>
<reference evidence="14" key="1">
    <citation type="submission" date="2020-10" db="EMBL/GenBank/DDBJ databases">
        <title>Connecting structure to function with the recovery of over 1000 high-quality activated sludge metagenome-assembled genomes encoding full-length rRNA genes using long-read sequencing.</title>
        <authorList>
            <person name="Singleton C.M."/>
            <person name="Petriglieri F."/>
            <person name="Kristensen J.M."/>
            <person name="Kirkegaard R.H."/>
            <person name="Michaelsen T.Y."/>
            <person name="Andersen M.H."/>
            <person name="Karst S.M."/>
            <person name="Dueholm M.S."/>
            <person name="Nielsen P.H."/>
            <person name="Albertsen M."/>
        </authorList>
    </citation>
    <scope>NUCLEOTIDE SEQUENCE</scope>
    <source>
        <strain evidence="14">EsbW_18-Q3-R4-48_MAXAC.044</strain>
    </source>
</reference>